<protein>
    <submittedName>
        <fullName evidence="6">Phage integrase</fullName>
    </submittedName>
</protein>
<dbReference type="InterPro" id="IPR053876">
    <property type="entry name" value="Phage_int_M"/>
</dbReference>
<evidence type="ECO:0000256" key="1">
    <source>
        <dbReference type="ARBA" id="ARBA00008857"/>
    </source>
</evidence>
<reference evidence="6 7" key="1">
    <citation type="journal article" date="2011" name="J. Bacteriol.">
        <title>Two new complete genome sequences offer insight into host and tissue specificity of plant pathogenic Xanthomonas spp.</title>
        <authorList>
            <person name="Bogdanove A.J."/>
            <person name="Koebnik R."/>
            <person name="Lu H."/>
            <person name="Furutani A."/>
            <person name="Angiuoli S.V."/>
            <person name="Patil P.B."/>
            <person name="Van Sluys M.A."/>
            <person name="Ryan R.P."/>
            <person name="Meyer D.F."/>
            <person name="Han S.W."/>
            <person name="Aparna G."/>
            <person name="Rajaram M."/>
            <person name="Delcher A.L."/>
            <person name="Phillippy A.M."/>
            <person name="Puiu D."/>
            <person name="Schatz M.C."/>
            <person name="Shumway M."/>
            <person name="Sommer D.D."/>
            <person name="Trapnell C."/>
            <person name="Benahmed F."/>
            <person name="Dimitrov G."/>
            <person name="Madupu R."/>
            <person name="Radune D."/>
            <person name="Sullivan S."/>
            <person name="Jha G."/>
            <person name="Ishihara H."/>
            <person name="Lee S.W."/>
            <person name="Pandey A."/>
            <person name="Sharma V."/>
            <person name="Sriariyanun M."/>
            <person name="Szurek B."/>
            <person name="Vera-Cruz C.M."/>
            <person name="Dorman K.S."/>
            <person name="Ronald P.C."/>
            <person name="Verdier V."/>
            <person name="Dow J.M."/>
            <person name="Sonti R.V."/>
            <person name="Tsuge S."/>
            <person name="Brendel V.P."/>
            <person name="Rabinowicz P.D."/>
            <person name="Leach J.E."/>
            <person name="White F.F."/>
            <person name="Salzberg S.L."/>
        </authorList>
    </citation>
    <scope>NUCLEOTIDE SEQUENCE [LARGE SCALE GENOMIC DNA]</scope>
    <source>
        <strain evidence="6 7">BLS256</strain>
    </source>
</reference>
<dbReference type="InterPro" id="IPR025166">
    <property type="entry name" value="Integrase_DNA_bind_dom"/>
</dbReference>
<dbReference type="GO" id="GO:0003677">
    <property type="term" value="F:DNA binding"/>
    <property type="evidence" value="ECO:0007669"/>
    <property type="project" value="UniProtKB-UniRule"/>
</dbReference>
<organism evidence="6 7">
    <name type="scientific">Xanthomonas oryzae pv. oryzicola (strain BLS256)</name>
    <dbReference type="NCBI Taxonomy" id="383407"/>
    <lineage>
        <taxon>Bacteria</taxon>
        <taxon>Pseudomonadati</taxon>
        <taxon>Pseudomonadota</taxon>
        <taxon>Gammaproteobacteria</taxon>
        <taxon>Lysobacterales</taxon>
        <taxon>Lysobacteraceae</taxon>
        <taxon>Xanthomonas</taxon>
    </lineage>
</organism>
<evidence type="ECO:0000256" key="4">
    <source>
        <dbReference type="PROSITE-ProRule" id="PRU01248"/>
    </source>
</evidence>
<evidence type="ECO:0000259" key="5">
    <source>
        <dbReference type="PROSITE" id="PS51900"/>
    </source>
</evidence>
<dbReference type="InterPro" id="IPR011010">
    <property type="entry name" value="DNA_brk_join_enz"/>
</dbReference>
<dbReference type="PANTHER" id="PTHR30629">
    <property type="entry name" value="PROPHAGE INTEGRASE"/>
    <property type="match status" value="1"/>
</dbReference>
<evidence type="ECO:0000313" key="7">
    <source>
        <dbReference type="Proteomes" id="UP000008851"/>
    </source>
</evidence>
<gene>
    <name evidence="6" type="ORF">XOC_4505</name>
</gene>
<keyword evidence="3 4" id="KW-0238">DNA-binding</keyword>
<dbReference type="GO" id="GO:0015074">
    <property type="term" value="P:DNA integration"/>
    <property type="evidence" value="ECO:0007669"/>
    <property type="project" value="UniProtKB-KW"/>
</dbReference>
<dbReference type="Gene3D" id="3.30.160.390">
    <property type="entry name" value="Integrase, DNA-binding domain"/>
    <property type="match status" value="1"/>
</dbReference>
<proteinExistence type="inferred from homology"/>
<name>G7TB58_XANOB</name>
<evidence type="ECO:0000313" key="6">
    <source>
        <dbReference type="EMBL" id="AEQ98564.1"/>
    </source>
</evidence>
<dbReference type="eggNOG" id="COG0582">
    <property type="taxonomic scope" value="Bacteria"/>
</dbReference>
<dbReference type="InterPro" id="IPR010998">
    <property type="entry name" value="Integrase_recombinase_N"/>
</dbReference>
<dbReference type="Gene3D" id="1.10.150.130">
    <property type="match status" value="1"/>
</dbReference>
<dbReference type="KEGG" id="xor:XOC_4505"/>
<dbReference type="HOGENOM" id="CLU_027562_45_3_6"/>
<comment type="similarity">
    <text evidence="1">Belongs to the 'phage' integrase family.</text>
</comment>
<dbReference type="Pfam" id="PF22022">
    <property type="entry name" value="Phage_int_M"/>
    <property type="match status" value="1"/>
</dbReference>
<feature type="domain" description="Core-binding (CB)" evidence="5">
    <location>
        <begin position="98"/>
        <end position="179"/>
    </location>
</feature>
<dbReference type="EMBL" id="CP003057">
    <property type="protein sequence ID" value="AEQ98564.1"/>
    <property type="molecule type" value="Genomic_DNA"/>
</dbReference>
<evidence type="ECO:0000256" key="2">
    <source>
        <dbReference type="ARBA" id="ARBA00022908"/>
    </source>
</evidence>
<accession>G7TB58</accession>
<dbReference type="Proteomes" id="UP000008851">
    <property type="component" value="Chromosome"/>
</dbReference>
<dbReference type="InterPro" id="IPR050808">
    <property type="entry name" value="Phage_Integrase"/>
</dbReference>
<evidence type="ECO:0000256" key="3">
    <source>
        <dbReference type="ARBA" id="ARBA00023125"/>
    </source>
</evidence>
<dbReference type="AlphaFoldDB" id="G7TB58"/>
<keyword evidence="2" id="KW-0229">DNA integration</keyword>
<dbReference type="InterPro" id="IPR038488">
    <property type="entry name" value="Integrase_DNA-bd_sf"/>
</dbReference>
<dbReference type="Pfam" id="PF13356">
    <property type="entry name" value="Arm-DNA-bind_3"/>
    <property type="match status" value="1"/>
</dbReference>
<dbReference type="PANTHER" id="PTHR30629:SF2">
    <property type="entry name" value="PROPHAGE INTEGRASE INTS-RELATED"/>
    <property type="match status" value="1"/>
</dbReference>
<dbReference type="PROSITE" id="PS51900">
    <property type="entry name" value="CB"/>
    <property type="match status" value="1"/>
</dbReference>
<dbReference type="SUPFAM" id="SSF56349">
    <property type="entry name" value="DNA breaking-rejoining enzymes"/>
    <property type="match status" value="1"/>
</dbReference>
<sequence length="252" mass="27991">MPLNDLLIRKAQPASKPVRLFDGGGLYLEIAPSGGKLWRWKYRFAGKEKRLALGPYPEISLAEARKRHAESRQVLKSGIDPGEQRKVQKLTRLAHADSSFGAITLELLTMRAKKNAKSTVVRNTRIVEKDLNPYIGERPITEISAPELLAVLRKMEKRGAVETAHRARGIASMVFRYSIATGRAKHNPAQDLLGALEPTQTEHFASLTEPAQVARLLRAIWGYEGSTIVRAALKLASLLFARPGELRAARWA</sequence>
<dbReference type="InterPro" id="IPR044068">
    <property type="entry name" value="CB"/>
</dbReference>